<dbReference type="InterPro" id="IPR000515">
    <property type="entry name" value="MetI-like"/>
</dbReference>
<evidence type="ECO:0000256" key="7">
    <source>
        <dbReference type="RuleBase" id="RU363032"/>
    </source>
</evidence>
<keyword evidence="9" id="KW-1185">Reference proteome</keyword>
<feature type="transmembrane region" description="Helical" evidence="7">
    <location>
        <begin position="260"/>
        <end position="279"/>
    </location>
</feature>
<evidence type="ECO:0000256" key="3">
    <source>
        <dbReference type="ARBA" id="ARBA00022475"/>
    </source>
</evidence>
<gene>
    <name evidence="8" type="ORF">FH608_038950</name>
</gene>
<keyword evidence="2 7" id="KW-0813">Transport</keyword>
<dbReference type="SUPFAM" id="SSF161098">
    <property type="entry name" value="MetI-like"/>
    <property type="match status" value="1"/>
</dbReference>
<keyword evidence="5 7" id="KW-1133">Transmembrane helix</keyword>
<dbReference type="OrthoDB" id="9810086at2"/>
<evidence type="ECO:0000256" key="1">
    <source>
        <dbReference type="ARBA" id="ARBA00004651"/>
    </source>
</evidence>
<keyword evidence="6 7" id="KW-0472">Membrane</keyword>
<dbReference type="PANTHER" id="PTHR43744">
    <property type="entry name" value="ABC TRANSPORTER PERMEASE PROTEIN MG189-RELATED-RELATED"/>
    <property type="match status" value="1"/>
</dbReference>
<evidence type="ECO:0000313" key="9">
    <source>
        <dbReference type="Proteomes" id="UP000312512"/>
    </source>
</evidence>
<evidence type="ECO:0000256" key="4">
    <source>
        <dbReference type="ARBA" id="ARBA00022692"/>
    </source>
</evidence>
<keyword evidence="3" id="KW-1003">Cell membrane</keyword>
<dbReference type="Gene3D" id="1.10.3720.10">
    <property type="entry name" value="MetI-like"/>
    <property type="match status" value="1"/>
</dbReference>
<name>A0A5C4VN96_9ACTN</name>
<feature type="transmembrane region" description="Helical" evidence="7">
    <location>
        <begin position="77"/>
        <end position="101"/>
    </location>
</feature>
<comment type="similarity">
    <text evidence="7">Belongs to the binding-protein-dependent transport system permease family.</text>
</comment>
<sequence>MSSRRPAWVEAPNPVVTTAKGVVIGLILLIMIYPLAYVILNSFASPEATTTAGLIPSEWSFSAYSTIFKGGIVQRSLIVSILVTLVGTALSLAVTATLAYALTKTRQVPGMRLALYLVLLTMLFSAGIIPNYLVVKAFGLLDSYWSLIIPVLASAFNVVVMRNFFMQLPRELFEAARMDGAGELHIFIKIVLPLSKAVLAVIGLFYAVSYWNSFFNAMLYLNDSSKWPIQLVLNSYVLQGSAMSSMNNTDMYNLPSSQSVQMAVVVMATVPILIVYPFLQKYFTKGVLTGAIKG</sequence>
<proteinExistence type="inferred from homology"/>
<feature type="transmembrane region" description="Helical" evidence="7">
    <location>
        <begin position="186"/>
        <end position="211"/>
    </location>
</feature>
<dbReference type="AlphaFoldDB" id="A0A5C4VN96"/>
<dbReference type="GO" id="GO:0005886">
    <property type="term" value="C:plasma membrane"/>
    <property type="evidence" value="ECO:0007669"/>
    <property type="project" value="UniProtKB-SubCell"/>
</dbReference>
<evidence type="ECO:0000256" key="2">
    <source>
        <dbReference type="ARBA" id="ARBA00022448"/>
    </source>
</evidence>
<reference evidence="8 9" key="1">
    <citation type="submission" date="2019-10" db="EMBL/GenBank/DDBJ databases">
        <title>Nonomuraea sp. nov., isolated from Phyllanthus amarus.</title>
        <authorList>
            <person name="Klykleung N."/>
            <person name="Tanasupawat S."/>
        </authorList>
    </citation>
    <scope>NUCLEOTIDE SEQUENCE [LARGE SCALE GENOMIC DNA]</scope>
    <source>
        <strain evidence="8 9">PA1-10</strain>
    </source>
</reference>
<feature type="transmembrane region" description="Helical" evidence="7">
    <location>
        <begin position="21"/>
        <end position="40"/>
    </location>
</feature>
<dbReference type="Proteomes" id="UP000312512">
    <property type="component" value="Unassembled WGS sequence"/>
</dbReference>
<comment type="subcellular location">
    <subcellularLocation>
        <location evidence="1 7">Cell membrane</location>
        <topology evidence="1 7">Multi-pass membrane protein</topology>
    </subcellularLocation>
</comment>
<organism evidence="8 9">
    <name type="scientific">Nonomuraea phyllanthi</name>
    <dbReference type="NCBI Taxonomy" id="2219224"/>
    <lineage>
        <taxon>Bacteria</taxon>
        <taxon>Bacillati</taxon>
        <taxon>Actinomycetota</taxon>
        <taxon>Actinomycetes</taxon>
        <taxon>Streptosporangiales</taxon>
        <taxon>Streptosporangiaceae</taxon>
        <taxon>Nonomuraea</taxon>
    </lineage>
</organism>
<dbReference type="PANTHER" id="PTHR43744:SF9">
    <property type="entry name" value="POLYGALACTURONAN_RHAMNOGALACTURONAN TRANSPORT SYSTEM PERMEASE PROTEIN YTCP"/>
    <property type="match status" value="1"/>
</dbReference>
<feature type="transmembrane region" description="Helical" evidence="7">
    <location>
        <begin position="144"/>
        <end position="165"/>
    </location>
</feature>
<dbReference type="CDD" id="cd06261">
    <property type="entry name" value="TM_PBP2"/>
    <property type="match status" value="1"/>
</dbReference>
<comment type="caution">
    <text evidence="8">The sequence shown here is derived from an EMBL/GenBank/DDBJ whole genome shotgun (WGS) entry which is preliminary data.</text>
</comment>
<feature type="transmembrane region" description="Helical" evidence="7">
    <location>
        <begin position="113"/>
        <end position="132"/>
    </location>
</feature>
<evidence type="ECO:0000256" key="6">
    <source>
        <dbReference type="ARBA" id="ARBA00023136"/>
    </source>
</evidence>
<evidence type="ECO:0000256" key="5">
    <source>
        <dbReference type="ARBA" id="ARBA00022989"/>
    </source>
</evidence>
<dbReference type="EMBL" id="VDLX02000019">
    <property type="protein sequence ID" value="KAB8189670.1"/>
    <property type="molecule type" value="Genomic_DNA"/>
</dbReference>
<evidence type="ECO:0000313" key="8">
    <source>
        <dbReference type="EMBL" id="KAB8189670.1"/>
    </source>
</evidence>
<keyword evidence="4 7" id="KW-0812">Transmembrane</keyword>
<dbReference type="GO" id="GO:0055085">
    <property type="term" value="P:transmembrane transport"/>
    <property type="evidence" value="ECO:0007669"/>
    <property type="project" value="InterPro"/>
</dbReference>
<dbReference type="Pfam" id="PF00528">
    <property type="entry name" value="BPD_transp_1"/>
    <property type="match status" value="1"/>
</dbReference>
<accession>A0A5C4VN96</accession>
<protein>
    <submittedName>
        <fullName evidence="8">ABC transporter permease subunit</fullName>
    </submittedName>
</protein>
<dbReference type="PROSITE" id="PS50928">
    <property type="entry name" value="ABC_TM1"/>
    <property type="match status" value="1"/>
</dbReference>
<dbReference type="InterPro" id="IPR035906">
    <property type="entry name" value="MetI-like_sf"/>
</dbReference>